<proteinExistence type="predicted"/>
<accession>A0A242U1C9</accession>
<dbReference type="Gene3D" id="2.120.10.30">
    <property type="entry name" value="TolB, C-terminal domain"/>
    <property type="match status" value="1"/>
</dbReference>
<dbReference type="EMBL" id="NGIR01000032">
    <property type="protein sequence ID" value="OTU25871.1"/>
    <property type="molecule type" value="Genomic_DNA"/>
</dbReference>
<name>A0A242U1C9_ACIPI</name>
<dbReference type="InterPro" id="IPR051262">
    <property type="entry name" value="SMP-30/CGR1_Lactonase"/>
</dbReference>
<dbReference type="AlphaFoldDB" id="A0A242U1C9"/>
<evidence type="ECO:0000259" key="3">
    <source>
        <dbReference type="Pfam" id="PF08450"/>
    </source>
</evidence>
<dbReference type="InterPro" id="IPR013658">
    <property type="entry name" value="SGL"/>
</dbReference>
<dbReference type="PANTHER" id="PTHR47572:SF5">
    <property type="entry name" value="BLR2277 PROTEIN"/>
    <property type="match status" value="1"/>
</dbReference>
<feature type="repeat" description="NHL" evidence="2">
    <location>
        <begin position="210"/>
        <end position="253"/>
    </location>
</feature>
<gene>
    <name evidence="4" type="ORF">CAT59_16775</name>
</gene>
<dbReference type="Proteomes" id="UP000195162">
    <property type="component" value="Unassembled WGS sequence"/>
</dbReference>
<dbReference type="RefSeq" id="WP_086376195.1">
    <property type="nucleotide sequence ID" value="NZ_JADVOL010000007.1"/>
</dbReference>
<feature type="domain" description="SMP-30/Gluconolactonase/LRE-like region" evidence="3">
    <location>
        <begin position="45"/>
        <end position="284"/>
    </location>
</feature>
<reference evidence="4 5" key="1">
    <citation type="submission" date="2017-05" db="EMBL/GenBank/DDBJ databases">
        <authorList>
            <person name="Song R."/>
            <person name="Chenine A.L."/>
            <person name="Ruprecht R.M."/>
        </authorList>
    </citation>
    <scope>NUCLEOTIDE SEQUENCE [LARGE SCALE GENOMIC DNA]</scope>
    <source>
        <strain evidence="4 5">ARLG1955</strain>
    </source>
</reference>
<dbReference type="Pfam" id="PF08450">
    <property type="entry name" value="SGL"/>
    <property type="match status" value="1"/>
</dbReference>
<protein>
    <submittedName>
        <fullName evidence="4">Gluconolactonase</fullName>
    </submittedName>
</protein>
<evidence type="ECO:0000313" key="4">
    <source>
        <dbReference type="EMBL" id="OTU25871.1"/>
    </source>
</evidence>
<keyword evidence="1" id="KW-0677">Repeat</keyword>
<sequence>MSLFAPPKELQTQVFSQIPEVFLKHVESDWGRANKPGQKVMSFLEGPSFDKHGNLFITDIPFGRIFKISPEGQWDLIAEYDGWPNGLKIHKDGRIFIADYKNGIMQLDPNTGVVSPFLTHRKSESFKGVNDLFFSQDGKLYFTDQGQTGMHDPTGRVFSYDMNTDHLECLINNAPSPNGLVMDYEEKALFVAMTRGNAVWRLPIQKDGSTTKVGIFTSLAGGLSGADGLALDADKNLYVCDAGQACVWVFNQYAEPFYRIKSCAGRTITNLAFGGHENKQLFIVDSSTGSILTTHLEHSGNPMFSHQ</sequence>
<evidence type="ECO:0000313" key="5">
    <source>
        <dbReference type="Proteomes" id="UP000195162"/>
    </source>
</evidence>
<evidence type="ECO:0000256" key="1">
    <source>
        <dbReference type="ARBA" id="ARBA00022737"/>
    </source>
</evidence>
<evidence type="ECO:0000256" key="2">
    <source>
        <dbReference type="PROSITE-ProRule" id="PRU00504"/>
    </source>
</evidence>
<dbReference type="SUPFAM" id="SSF63829">
    <property type="entry name" value="Calcium-dependent phosphotriesterase"/>
    <property type="match status" value="1"/>
</dbReference>
<dbReference type="PROSITE" id="PS51125">
    <property type="entry name" value="NHL"/>
    <property type="match status" value="1"/>
</dbReference>
<dbReference type="InterPro" id="IPR011042">
    <property type="entry name" value="6-blade_b-propeller_TolB-like"/>
</dbReference>
<comment type="caution">
    <text evidence="4">The sequence shown here is derived from an EMBL/GenBank/DDBJ whole genome shotgun (WGS) entry which is preliminary data.</text>
</comment>
<organism evidence="4 5">
    <name type="scientific">Acinetobacter pittii</name>
    <name type="common">Acinetobacter genomosp. 3</name>
    <dbReference type="NCBI Taxonomy" id="48296"/>
    <lineage>
        <taxon>Bacteria</taxon>
        <taxon>Pseudomonadati</taxon>
        <taxon>Pseudomonadota</taxon>
        <taxon>Gammaproteobacteria</taxon>
        <taxon>Moraxellales</taxon>
        <taxon>Moraxellaceae</taxon>
        <taxon>Acinetobacter</taxon>
        <taxon>Acinetobacter calcoaceticus/baumannii complex</taxon>
    </lineage>
</organism>
<dbReference type="InterPro" id="IPR001258">
    <property type="entry name" value="NHL_repeat"/>
</dbReference>
<dbReference type="PANTHER" id="PTHR47572">
    <property type="entry name" value="LIPOPROTEIN-RELATED"/>
    <property type="match status" value="1"/>
</dbReference>